<dbReference type="RefSeq" id="WP_235803569.1">
    <property type="nucleotide sequence ID" value="NZ_AZEB01000003.1"/>
</dbReference>
<dbReference type="CDD" id="cd01572">
    <property type="entry name" value="QPRTase"/>
    <property type="match status" value="1"/>
</dbReference>
<evidence type="ECO:0000256" key="1">
    <source>
        <dbReference type="ARBA" id="ARBA00003237"/>
    </source>
</evidence>
<organism evidence="13 14">
    <name type="scientific">Lentilactobacillus kisonensis DSM 19906 = JCM 15041</name>
    <dbReference type="NCBI Taxonomy" id="1423766"/>
    <lineage>
        <taxon>Bacteria</taxon>
        <taxon>Bacillati</taxon>
        <taxon>Bacillota</taxon>
        <taxon>Bacilli</taxon>
        <taxon>Lactobacillales</taxon>
        <taxon>Lactobacillaceae</taxon>
        <taxon>Lentilactobacillus</taxon>
    </lineage>
</organism>
<evidence type="ECO:0000256" key="4">
    <source>
        <dbReference type="ARBA" id="ARBA00011944"/>
    </source>
</evidence>
<dbReference type="FunFam" id="3.20.20.70:FF:000030">
    <property type="entry name" value="Nicotinate-nucleotide pyrophosphorylase, carboxylating"/>
    <property type="match status" value="1"/>
</dbReference>
<keyword evidence="7 10" id="KW-0808">Transferase</keyword>
<dbReference type="GO" id="GO:0005737">
    <property type="term" value="C:cytoplasm"/>
    <property type="evidence" value="ECO:0007669"/>
    <property type="project" value="TreeGrafter"/>
</dbReference>
<keyword evidence="14" id="KW-1185">Reference proteome</keyword>
<dbReference type="Gene3D" id="3.20.20.70">
    <property type="entry name" value="Aldolase class I"/>
    <property type="match status" value="1"/>
</dbReference>
<evidence type="ECO:0000256" key="5">
    <source>
        <dbReference type="ARBA" id="ARBA00022642"/>
    </source>
</evidence>
<dbReference type="PATRIC" id="fig|1423766.4.peg.1695"/>
<feature type="domain" description="Quinolinate phosphoribosyl transferase C-terminal" evidence="11">
    <location>
        <begin position="108"/>
        <end position="271"/>
    </location>
</feature>
<dbReference type="InterPro" id="IPR022412">
    <property type="entry name" value="Quinolinate_PRibosylTrfase_N"/>
</dbReference>
<comment type="function">
    <text evidence="1">Involved in the catabolism of quinolinic acid (QA).</text>
</comment>
<protein>
    <recommendedName>
        <fullName evidence="4">nicotinate-nucleotide diphosphorylase (carboxylating)</fullName>
        <ecNumber evidence="4">2.4.2.19</ecNumber>
    </recommendedName>
    <alternativeName>
        <fullName evidence="8">Quinolinate phosphoribosyltransferase [decarboxylating]</fullName>
    </alternativeName>
</protein>
<dbReference type="InterPro" id="IPR004393">
    <property type="entry name" value="NadC"/>
</dbReference>
<comment type="catalytic activity">
    <reaction evidence="9">
        <text>nicotinate beta-D-ribonucleotide + CO2 + diphosphate = quinolinate + 5-phospho-alpha-D-ribose 1-diphosphate + 2 H(+)</text>
        <dbReference type="Rhea" id="RHEA:12733"/>
        <dbReference type="ChEBI" id="CHEBI:15378"/>
        <dbReference type="ChEBI" id="CHEBI:16526"/>
        <dbReference type="ChEBI" id="CHEBI:29959"/>
        <dbReference type="ChEBI" id="CHEBI:33019"/>
        <dbReference type="ChEBI" id="CHEBI:57502"/>
        <dbReference type="ChEBI" id="CHEBI:58017"/>
        <dbReference type="EC" id="2.4.2.19"/>
    </reaction>
</comment>
<evidence type="ECO:0000256" key="9">
    <source>
        <dbReference type="ARBA" id="ARBA00047445"/>
    </source>
</evidence>
<dbReference type="PANTHER" id="PTHR32179:SF3">
    <property type="entry name" value="NICOTINATE-NUCLEOTIDE PYROPHOSPHORYLASE [CARBOXYLATING]"/>
    <property type="match status" value="1"/>
</dbReference>
<sequence length="284" mass="30316">MVNHILLVEKLTEFLNEDINFDDVSMRYLAGSNQIAGSFIAKQAGVVCGQTIPQAAYDLLGDATYTPIVADGELVVAGTVIGKVEGRAATLLTGERVILNLMQRMSGIASKTAEVIRKLDDPTIKITDTRKTAPGLRLFDKYAVAVGGGVNHRFDLTGGVMLKDNHIALAGGVTQAVKSVQRAVGPLTPIEVEVETETELREAISAKADVIMFDNQTPQTIKKWQQLVPDTIKIEASGGITEETISNFKGCGANYLSMGNLTNAVSPLDVSFLVQGAVKRVKSG</sequence>
<name>A0A0R1NYQ3_9LACO</name>
<dbReference type="UniPathway" id="UPA00253">
    <property type="reaction ID" value="UER00331"/>
</dbReference>
<dbReference type="InterPro" id="IPR013785">
    <property type="entry name" value="Aldolase_TIM"/>
</dbReference>
<reference evidence="13 14" key="1">
    <citation type="journal article" date="2015" name="Genome Announc.">
        <title>Expanding the biotechnology potential of lactobacilli through comparative genomics of 213 strains and associated genera.</title>
        <authorList>
            <person name="Sun Z."/>
            <person name="Harris H.M."/>
            <person name="McCann A."/>
            <person name="Guo C."/>
            <person name="Argimon S."/>
            <person name="Zhang W."/>
            <person name="Yang X."/>
            <person name="Jeffery I.B."/>
            <person name="Cooney J.C."/>
            <person name="Kagawa T.F."/>
            <person name="Liu W."/>
            <person name="Song Y."/>
            <person name="Salvetti E."/>
            <person name="Wrobel A."/>
            <person name="Rasinkangas P."/>
            <person name="Parkhill J."/>
            <person name="Rea M.C."/>
            <person name="O'Sullivan O."/>
            <person name="Ritari J."/>
            <person name="Douillard F.P."/>
            <person name="Paul Ross R."/>
            <person name="Yang R."/>
            <person name="Briner A.E."/>
            <person name="Felis G.E."/>
            <person name="de Vos W.M."/>
            <person name="Barrangou R."/>
            <person name="Klaenhammer T.R."/>
            <person name="Caufield P.W."/>
            <person name="Cui Y."/>
            <person name="Zhang H."/>
            <person name="O'Toole P.W."/>
        </authorList>
    </citation>
    <scope>NUCLEOTIDE SEQUENCE [LARGE SCALE GENOMIC DNA]</scope>
    <source>
        <strain evidence="13 14">DSM 19906</strain>
    </source>
</reference>
<evidence type="ECO:0000313" key="14">
    <source>
        <dbReference type="Proteomes" id="UP000051439"/>
    </source>
</evidence>
<dbReference type="GO" id="GO:0034213">
    <property type="term" value="P:quinolinate catabolic process"/>
    <property type="evidence" value="ECO:0007669"/>
    <property type="project" value="TreeGrafter"/>
</dbReference>
<dbReference type="NCBIfam" id="TIGR00078">
    <property type="entry name" value="nadC"/>
    <property type="match status" value="1"/>
</dbReference>
<evidence type="ECO:0000259" key="12">
    <source>
        <dbReference type="Pfam" id="PF02749"/>
    </source>
</evidence>
<dbReference type="EC" id="2.4.2.19" evidence="4"/>
<evidence type="ECO:0000259" key="11">
    <source>
        <dbReference type="Pfam" id="PF01729"/>
    </source>
</evidence>
<accession>A0A0R1NYQ3</accession>
<evidence type="ECO:0000256" key="7">
    <source>
        <dbReference type="ARBA" id="ARBA00022679"/>
    </source>
</evidence>
<evidence type="ECO:0000256" key="8">
    <source>
        <dbReference type="ARBA" id="ARBA00033102"/>
    </source>
</evidence>
<proteinExistence type="inferred from homology"/>
<feature type="domain" description="Quinolinate phosphoribosyl transferase N-terminal" evidence="12">
    <location>
        <begin position="30"/>
        <end position="106"/>
    </location>
</feature>
<dbReference type="InterPro" id="IPR002638">
    <property type="entry name" value="Quinolinate_PRibosylTrfase_C"/>
</dbReference>
<dbReference type="EMBL" id="AZEB01000003">
    <property type="protein sequence ID" value="KRL22885.1"/>
    <property type="molecule type" value="Genomic_DNA"/>
</dbReference>
<dbReference type="SUPFAM" id="SSF51690">
    <property type="entry name" value="Nicotinate/Quinolinate PRTase C-terminal domain-like"/>
    <property type="match status" value="1"/>
</dbReference>
<dbReference type="Pfam" id="PF01729">
    <property type="entry name" value="QRPTase_C"/>
    <property type="match status" value="1"/>
</dbReference>
<dbReference type="Proteomes" id="UP000051439">
    <property type="component" value="Unassembled WGS sequence"/>
</dbReference>
<dbReference type="InterPro" id="IPR036068">
    <property type="entry name" value="Nicotinate_pribotase-like_C"/>
</dbReference>
<evidence type="ECO:0000313" key="13">
    <source>
        <dbReference type="EMBL" id="KRL22885.1"/>
    </source>
</evidence>
<dbReference type="InterPro" id="IPR027277">
    <property type="entry name" value="NadC/ModD"/>
</dbReference>
<dbReference type="Pfam" id="PF02749">
    <property type="entry name" value="QRPTase_N"/>
    <property type="match status" value="1"/>
</dbReference>
<evidence type="ECO:0000256" key="6">
    <source>
        <dbReference type="ARBA" id="ARBA00022676"/>
    </source>
</evidence>
<dbReference type="InterPro" id="IPR037128">
    <property type="entry name" value="Quinolinate_PRibosylTase_N_sf"/>
</dbReference>
<dbReference type="PIRSF" id="PIRSF006250">
    <property type="entry name" value="NadC_ModD"/>
    <property type="match status" value="1"/>
</dbReference>
<dbReference type="GO" id="GO:0004514">
    <property type="term" value="F:nicotinate-nucleotide diphosphorylase (carboxylating) activity"/>
    <property type="evidence" value="ECO:0007669"/>
    <property type="project" value="UniProtKB-EC"/>
</dbReference>
<dbReference type="GO" id="GO:0009435">
    <property type="term" value="P:NAD+ biosynthetic process"/>
    <property type="evidence" value="ECO:0007669"/>
    <property type="project" value="UniProtKB-UniPathway"/>
</dbReference>
<comment type="similarity">
    <text evidence="3 10">Belongs to the NadC/ModD family.</text>
</comment>
<dbReference type="SUPFAM" id="SSF54675">
    <property type="entry name" value="Nicotinate/Quinolinate PRTase N-terminal domain-like"/>
    <property type="match status" value="1"/>
</dbReference>
<keyword evidence="6 10" id="KW-0328">Glycosyltransferase</keyword>
<evidence type="ECO:0000256" key="10">
    <source>
        <dbReference type="PIRNR" id="PIRNR006250"/>
    </source>
</evidence>
<dbReference type="PANTHER" id="PTHR32179">
    <property type="entry name" value="NICOTINATE-NUCLEOTIDE PYROPHOSPHORYLASE [CARBOXYLATING]"/>
    <property type="match status" value="1"/>
</dbReference>
<keyword evidence="5" id="KW-0662">Pyridine nucleotide biosynthesis</keyword>
<comment type="pathway">
    <text evidence="2">Cofactor biosynthesis; NAD(+) biosynthesis; nicotinate D-ribonucleotide from quinolinate: step 1/1.</text>
</comment>
<gene>
    <name evidence="13" type="ORF">FC98_GL001637</name>
</gene>
<evidence type="ECO:0000256" key="3">
    <source>
        <dbReference type="ARBA" id="ARBA00009400"/>
    </source>
</evidence>
<evidence type="ECO:0000256" key="2">
    <source>
        <dbReference type="ARBA" id="ARBA00004893"/>
    </source>
</evidence>
<dbReference type="Gene3D" id="3.90.1170.20">
    <property type="entry name" value="Quinolinate phosphoribosyl transferase, N-terminal domain"/>
    <property type="match status" value="1"/>
</dbReference>
<comment type="caution">
    <text evidence="13">The sequence shown here is derived from an EMBL/GenBank/DDBJ whole genome shotgun (WGS) entry which is preliminary data.</text>
</comment>
<dbReference type="AlphaFoldDB" id="A0A0R1NYQ3"/>